<name>A0A9N9JVA2_9GLOM</name>
<evidence type="ECO:0000313" key="2">
    <source>
        <dbReference type="Proteomes" id="UP000789396"/>
    </source>
</evidence>
<dbReference type="Proteomes" id="UP000789396">
    <property type="component" value="Unassembled WGS sequence"/>
</dbReference>
<organism evidence="1 2">
    <name type="scientific">Racocetra fulgida</name>
    <dbReference type="NCBI Taxonomy" id="60492"/>
    <lineage>
        <taxon>Eukaryota</taxon>
        <taxon>Fungi</taxon>
        <taxon>Fungi incertae sedis</taxon>
        <taxon>Mucoromycota</taxon>
        <taxon>Glomeromycotina</taxon>
        <taxon>Glomeromycetes</taxon>
        <taxon>Diversisporales</taxon>
        <taxon>Gigasporaceae</taxon>
        <taxon>Racocetra</taxon>
    </lineage>
</organism>
<accession>A0A9N9JVA2</accession>
<proteinExistence type="predicted"/>
<dbReference type="AlphaFoldDB" id="A0A9N9JVA2"/>
<gene>
    <name evidence="1" type="ORF">RFULGI_LOCUS17372</name>
</gene>
<evidence type="ECO:0000313" key="1">
    <source>
        <dbReference type="EMBL" id="CAG8797362.1"/>
    </source>
</evidence>
<sequence>NSDNVFSLQPQNSEEDPQIIGQIIYHRTEPIDVALINLTGSVKPLQNIKNLDSNQYPELFIT</sequence>
<dbReference type="OrthoDB" id="2467424at2759"/>
<keyword evidence="2" id="KW-1185">Reference proteome</keyword>
<comment type="caution">
    <text evidence="1">The sequence shown here is derived from an EMBL/GenBank/DDBJ whole genome shotgun (WGS) entry which is preliminary data.</text>
</comment>
<feature type="non-terminal residue" evidence="1">
    <location>
        <position position="62"/>
    </location>
</feature>
<reference evidence="1" key="1">
    <citation type="submission" date="2021-06" db="EMBL/GenBank/DDBJ databases">
        <authorList>
            <person name="Kallberg Y."/>
            <person name="Tangrot J."/>
            <person name="Rosling A."/>
        </authorList>
    </citation>
    <scope>NUCLEOTIDE SEQUENCE</scope>
    <source>
        <strain evidence="1">IN212</strain>
    </source>
</reference>
<feature type="non-terminal residue" evidence="1">
    <location>
        <position position="1"/>
    </location>
</feature>
<protein>
    <submittedName>
        <fullName evidence="1">17777_t:CDS:1</fullName>
    </submittedName>
</protein>
<dbReference type="EMBL" id="CAJVPZ010067710">
    <property type="protein sequence ID" value="CAG8797362.1"/>
    <property type="molecule type" value="Genomic_DNA"/>
</dbReference>